<keyword evidence="4 6" id="KW-1133">Transmembrane helix</keyword>
<evidence type="ECO:0000256" key="6">
    <source>
        <dbReference type="SAM" id="Phobius"/>
    </source>
</evidence>
<feature type="transmembrane region" description="Helical" evidence="6">
    <location>
        <begin position="57"/>
        <end position="77"/>
    </location>
</feature>
<keyword evidence="2" id="KW-0813">Transport</keyword>
<accession>A0A9P7FWY4</accession>
<dbReference type="Proteomes" id="UP000717328">
    <property type="component" value="Unassembled WGS sequence"/>
</dbReference>
<evidence type="ECO:0000256" key="2">
    <source>
        <dbReference type="ARBA" id="ARBA00022448"/>
    </source>
</evidence>
<dbReference type="EMBL" id="JABCKI010005749">
    <property type="protein sequence ID" value="KAG5638691.1"/>
    <property type="molecule type" value="Genomic_DNA"/>
</dbReference>
<dbReference type="OrthoDB" id="3900342at2759"/>
<dbReference type="InterPro" id="IPR002293">
    <property type="entry name" value="AA/rel_permease1"/>
</dbReference>
<comment type="subcellular location">
    <subcellularLocation>
        <location evidence="1">Membrane</location>
        <topology evidence="1">Multi-pass membrane protein</topology>
    </subcellularLocation>
</comment>
<dbReference type="GO" id="GO:0016020">
    <property type="term" value="C:membrane"/>
    <property type="evidence" value="ECO:0007669"/>
    <property type="project" value="UniProtKB-SubCell"/>
</dbReference>
<evidence type="ECO:0000313" key="8">
    <source>
        <dbReference type="Proteomes" id="UP000717328"/>
    </source>
</evidence>
<feature type="transmembrane region" description="Helical" evidence="6">
    <location>
        <begin position="20"/>
        <end position="45"/>
    </location>
</feature>
<feature type="transmembrane region" description="Helical" evidence="6">
    <location>
        <begin position="171"/>
        <end position="195"/>
    </location>
</feature>
<feature type="transmembrane region" description="Helical" evidence="6">
    <location>
        <begin position="215"/>
        <end position="238"/>
    </location>
</feature>
<evidence type="ECO:0000256" key="1">
    <source>
        <dbReference type="ARBA" id="ARBA00004141"/>
    </source>
</evidence>
<keyword evidence="3 6" id="KW-0812">Transmembrane</keyword>
<reference evidence="7" key="1">
    <citation type="submission" date="2021-02" db="EMBL/GenBank/DDBJ databases">
        <authorList>
            <person name="Nieuwenhuis M."/>
            <person name="Van De Peppel L.J.J."/>
        </authorList>
    </citation>
    <scope>NUCLEOTIDE SEQUENCE</scope>
    <source>
        <strain evidence="7">D49</strain>
    </source>
</reference>
<proteinExistence type="predicted"/>
<dbReference type="Pfam" id="PF13520">
    <property type="entry name" value="AA_permease_2"/>
    <property type="match status" value="1"/>
</dbReference>
<evidence type="ECO:0000256" key="4">
    <source>
        <dbReference type="ARBA" id="ARBA00022989"/>
    </source>
</evidence>
<comment type="caution">
    <text evidence="7">The sequence shown here is derived from an EMBL/GenBank/DDBJ whole genome shotgun (WGS) entry which is preliminary data.</text>
</comment>
<dbReference type="GO" id="GO:0022857">
    <property type="term" value="F:transmembrane transporter activity"/>
    <property type="evidence" value="ECO:0007669"/>
    <property type="project" value="InterPro"/>
</dbReference>
<dbReference type="Gene3D" id="1.20.1740.10">
    <property type="entry name" value="Amino acid/polyamine transporter I"/>
    <property type="match status" value="1"/>
</dbReference>
<dbReference type="PANTHER" id="PTHR45649">
    <property type="entry name" value="AMINO-ACID PERMEASE BAT1"/>
    <property type="match status" value="1"/>
</dbReference>
<sequence>MITSMAEEVHDPAIQVPQAITYSVPIGALSGLLFLLPIVFTLPDIQTLLDVPGGQPIGVMFTLIMGSQAGGFGIWFISMSSALTELQPLTNLPVLSLVFGIGLFCAISICCAASRATWSFARDKAIPFHATFARVSGSAASASSVPLNAHLLSTGIQLALGLIYLGSSEAFNAFVGVAVICLGASYAMPIAILLFGKNGRKEVEGARFSLGRWGLLINAIALVWVMLEIVLFSMPAVVPVTEVTMNYASVVFVGFAFISAGWYMINGRYHYAGPPIPSDVDTDSGKGS</sequence>
<gene>
    <name evidence="7" type="ORF">H0H81_010916</name>
</gene>
<name>A0A9P7FWY4_9AGAR</name>
<reference evidence="7" key="2">
    <citation type="submission" date="2021-10" db="EMBL/GenBank/DDBJ databases">
        <title>Phylogenomics reveals ancestral predisposition of the termite-cultivated fungus Termitomyces towards a domesticated lifestyle.</title>
        <authorList>
            <person name="Auxier B."/>
            <person name="Grum-Grzhimaylo A."/>
            <person name="Cardenas M.E."/>
            <person name="Lodge J.D."/>
            <person name="Laessoe T."/>
            <person name="Pedersen O."/>
            <person name="Smith M.E."/>
            <person name="Kuyper T.W."/>
            <person name="Franco-Molano E.A."/>
            <person name="Baroni T.J."/>
            <person name="Aanen D.K."/>
        </authorList>
    </citation>
    <scope>NUCLEOTIDE SEQUENCE</scope>
    <source>
        <strain evidence="7">D49</strain>
    </source>
</reference>
<evidence type="ECO:0000256" key="3">
    <source>
        <dbReference type="ARBA" id="ARBA00022692"/>
    </source>
</evidence>
<dbReference type="PANTHER" id="PTHR45649:SF28">
    <property type="entry name" value="TRANSPORTER, PUTATIVE (EUROFUNG)-RELATED"/>
    <property type="match status" value="1"/>
</dbReference>
<protein>
    <submittedName>
        <fullName evidence="7">Uncharacterized protein</fullName>
    </submittedName>
</protein>
<feature type="transmembrane region" description="Helical" evidence="6">
    <location>
        <begin position="97"/>
        <end position="118"/>
    </location>
</feature>
<feature type="transmembrane region" description="Helical" evidence="6">
    <location>
        <begin position="244"/>
        <end position="265"/>
    </location>
</feature>
<evidence type="ECO:0000256" key="5">
    <source>
        <dbReference type="ARBA" id="ARBA00023136"/>
    </source>
</evidence>
<dbReference type="AlphaFoldDB" id="A0A9P7FWY4"/>
<organism evidence="7 8">
    <name type="scientific">Sphagnurus paluster</name>
    <dbReference type="NCBI Taxonomy" id="117069"/>
    <lineage>
        <taxon>Eukaryota</taxon>
        <taxon>Fungi</taxon>
        <taxon>Dikarya</taxon>
        <taxon>Basidiomycota</taxon>
        <taxon>Agaricomycotina</taxon>
        <taxon>Agaricomycetes</taxon>
        <taxon>Agaricomycetidae</taxon>
        <taxon>Agaricales</taxon>
        <taxon>Tricholomatineae</taxon>
        <taxon>Lyophyllaceae</taxon>
        <taxon>Sphagnurus</taxon>
    </lineage>
</organism>
<keyword evidence="5 6" id="KW-0472">Membrane</keyword>
<keyword evidence="8" id="KW-1185">Reference proteome</keyword>
<evidence type="ECO:0000313" key="7">
    <source>
        <dbReference type="EMBL" id="KAG5638691.1"/>
    </source>
</evidence>